<sequence length="416" mass="45861">MDNPFAVQSRRRPPLRALKTLLVVVVGLVCVLGFQWGSQRWLLASLEQDLDQQPPEQQIERLAQIAQLGSNGLPVLVEYLQTPNERVAETAFELLKQQQQQWLELSDAAADANHRRLAAALTELGPELELRRGGWVAMLLKQTIVETVEHPSSDAAVAYDTATTLLAKISVSDNLNESTRPVSSTTRVALRTEPLPVAQTSATVQPLQPTTQDTGEASSNAQTPANSSNAPPQSNPLNSNGAASAPANAATLQPLTDQQTVPLQSPGVTRIRENASNHHVVVPVEHLSAEPFEAYTTRSVIAWLRSVQPELRDSAHHELRRRGFDDQQLALASRLADPDVRVRLGLLNELSRQTEIEPRQWLMWLGEDAEPDVRRRAIAAIGTMDDPAITQWLREHLAGERDPAVADLVRRILSQR</sequence>
<keyword evidence="2" id="KW-1133">Transmembrane helix</keyword>
<dbReference type="Gene3D" id="1.25.10.10">
    <property type="entry name" value="Leucine-rich Repeat Variant"/>
    <property type="match status" value="1"/>
</dbReference>
<evidence type="ECO:0000313" key="3">
    <source>
        <dbReference type="EMBL" id="QEG41154.1"/>
    </source>
</evidence>
<proteinExistence type="predicted"/>
<dbReference type="InterPro" id="IPR011989">
    <property type="entry name" value="ARM-like"/>
</dbReference>
<dbReference type="AlphaFoldDB" id="A0A5B9QQA1"/>
<dbReference type="EMBL" id="CP042914">
    <property type="protein sequence ID" value="QEG41154.1"/>
    <property type="molecule type" value="Genomic_DNA"/>
</dbReference>
<organism evidence="3 4">
    <name type="scientific">Roseimaritima ulvae</name>
    <dbReference type="NCBI Taxonomy" id="980254"/>
    <lineage>
        <taxon>Bacteria</taxon>
        <taxon>Pseudomonadati</taxon>
        <taxon>Planctomycetota</taxon>
        <taxon>Planctomycetia</taxon>
        <taxon>Pirellulales</taxon>
        <taxon>Pirellulaceae</taxon>
        <taxon>Roseimaritima</taxon>
    </lineage>
</organism>
<feature type="compositionally biased region" description="Low complexity" evidence="1">
    <location>
        <begin position="235"/>
        <end position="246"/>
    </location>
</feature>
<evidence type="ECO:0008006" key="5">
    <source>
        <dbReference type="Google" id="ProtNLM"/>
    </source>
</evidence>
<dbReference type="RefSeq" id="WP_068131899.1">
    <property type="nucleotide sequence ID" value="NZ_CP042914.1"/>
</dbReference>
<dbReference type="SUPFAM" id="SSF48371">
    <property type="entry name" value="ARM repeat"/>
    <property type="match status" value="2"/>
</dbReference>
<keyword evidence="4" id="KW-1185">Reference proteome</keyword>
<protein>
    <recommendedName>
        <fullName evidence="5">HEAT repeat protein</fullName>
    </recommendedName>
</protein>
<dbReference type="Proteomes" id="UP000325286">
    <property type="component" value="Chromosome"/>
</dbReference>
<gene>
    <name evidence="3" type="ORF">UC8_31730</name>
</gene>
<feature type="compositionally biased region" description="Polar residues" evidence="1">
    <location>
        <begin position="198"/>
        <end position="232"/>
    </location>
</feature>
<evidence type="ECO:0000256" key="1">
    <source>
        <dbReference type="SAM" id="MobiDB-lite"/>
    </source>
</evidence>
<dbReference type="KEGG" id="rul:UC8_31730"/>
<reference evidence="3 4" key="1">
    <citation type="submission" date="2019-08" db="EMBL/GenBank/DDBJ databases">
        <title>Deep-cultivation of Planctomycetes and their phenomic and genomic characterization uncovers novel biology.</title>
        <authorList>
            <person name="Wiegand S."/>
            <person name="Jogler M."/>
            <person name="Boedeker C."/>
            <person name="Pinto D."/>
            <person name="Vollmers J."/>
            <person name="Rivas-Marin E."/>
            <person name="Kohn T."/>
            <person name="Peeters S.H."/>
            <person name="Heuer A."/>
            <person name="Rast P."/>
            <person name="Oberbeckmann S."/>
            <person name="Bunk B."/>
            <person name="Jeske O."/>
            <person name="Meyerdierks A."/>
            <person name="Storesund J.E."/>
            <person name="Kallscheuer N."/>
            <person name="Luecker S."/>
            <person name="Lage O.M."/>
            <person name="Pohl T."/>
            <person name="Merkel B.J."/>
            <person name="Hornburger P."/>
            <person name="Mueller R.-W."/>
            <person name="Bruemmer F."/>
            <person name="Labrenz M."/>
            <person name="Spormann A.M."/>
            <person name="Op den Camp H."/>
            <person name="Overmann J."/>
            <person name="Amann R."/>
            <person name="Jetten M.S.M."/>
            <person name="Mascher T."/>
            <person name="Medema M.H."/>
            <person name="Devos D.P."/>
            <person name="Kaster A.-K."/>
            <person name="Ovreas L."/>
            <person name="Rohde M."/>
            <person name="Galperin M.Y."/>
            <person name="Jogler C."/>
        </authorList>
    </citation>
    <scope>NUCLEOTIDE SEQUENCE [LARGE SCALE GENOMIC DNA]</scope>
    <source>
        <strain evidence="3 4">UC8</strain>
    </source>
</reference>
<evidence type="ECO:0000256" key="2">
    <source>
        <dbReference type="SAM" id="Phobius"/>
    </source>
</evidence>
<dbReference type="OrthoDB" id="281574at2"/>
<accession>A0A5B9QQA1</accession>
<evidence type="ECO:0000313" key="4">
    <source>
        <dbReference type="Proteomes" id="UP000325286"/>
    </source>
</evidence>
<dbReference type="InterPro" id="IPR016024">
    <property type="entry name" value="ARM-type_fold"/>
</dbReference>
<keyword evidence="2" id="KW-0812">Transmembrane</keyword>
<name>A0A5B9QQA1_9BACT</name>
<feature type="region of interest" description="Disordered" evidence="1">
    <location>
        <begin position="175"/>
        <end position="246"/>
    </location>
</feature>
<keyword evidence="2" id="KW-0472">Membrane</keyword>
<feature type="transmembrane region" description="Helical" evidence="2">
    <location>
        <begin position="20"/>
        <end position="38"/>
    </location>
</feature>
<feature type="compositionally biased region" description="Polar residues" evidence="1">
    <location>
        <begin position="175"/>
        <end position="187"/>
    </location>
</feature>